<dbReference type="AlphaFoldDB" id="A0A5J9WSK5"/>
<feature type="non-terminal residue" evidence="3">
    <location>
        <position position="1"/>
    </location>
</feature>
<dbReference type="PANTHER" id="PTHR33065">
    <property type="entry name" value="OS07G0486400 PROTEIN"/>
    <property type="match status" value="1"/>
</dbReference>
<dbReference type="Pfam" id="PF20241">
    <property type="entry name" value="DUF6598"/>
    <property type="match status" value="1"/>
</dbReference>
<dbReference type="Proteomes" id="UP000324897">
    <property type="component" value="Chromosome 6"/>
</dbReference>
<organism evidence="3 4">
    <name type="scientific">Eragrostis curvula</name>
    <name type="common">weeping love grass</name>
    <dbReference type="NCBI Taxonomy" id="38414"/>
    <lineage>
        <taxon>Eukaryota</taxon>
        <taxon>Viridiplantae</taxon>
        <taxon>Streptophyta</taxon>
        <taxon>Embryophyta</taxon>
        <taxon>Tracheophyta</taxon>
        <taxon>Spermatophyta</taxon>
        <taxon>Magnoliopsida</taxon>
        <taxon>Liliopsida</taxon>
        <taxon>Poales</taxon>
        <taxon>Poaceae</taxon>
        <taxon>PACMAD clade</taxon>
        <taxon>Chloridoideae</taxon>
        <taxon>Eragrostideae</taxon>
        <taxon>Eragrostidinae</taxon>
        <taxon>Eragrostis</taxon>
    </lineage>
</organism>
<comment type="caution">
    <text evidence="3">The sequence shown here is derived from an EMBL/GenBank/DDBJ whole genome shotgun (WGS) entry which is preliminary data.</text>
</comment>
<dbReference type="EMBL" id="RWGY01000002">
    <property type="protein sequence ID" value="TVU51229.1"/>
    <property type="molecule type" value="Genomic_DNA"/>
</dbReference>
<gene>
    <name evidence="3" type="ORF">EJB05_02639</name>
</gene>
<evidence type="ECO:0000259" key="2">
    <source>
        <dbReference type="Pfam" id="PF20241"/>
    </source>
</evidence>
<accession>A0A5J9WSK5</accession>
<evidence type="ECO:0000256" key="1">
    <source>
        <dbReference type="SAM" id="MobiDB-lite"/>
    </source>
</evidence>
<dbReference type="InterPro" id="IPR046533">
    <property type="entry name" value="DUF6598"/>
</dbReference>
<feature type="region of interest" description="Disordered" evidence="1">
    <location>
        <begin position="1"/>
        <end position="52"/>
    </location>
</feature>
<sequence length="357" mass="39842">MEEATETEQSRSGQKTAAEAAIVGDPKRMRASNDENGGEGGADHEDMDEDDWDDDMSYLDSYRLDWERLYGKLGSFEDETEIPNMVLTDGPELPLTTCPMDLLQIFSVKVMEIKGALQWPLDVYGHVAVRDSLDHKRIYLFRRKREDCQALASPQASTSSSDSSLKLTGPSRAIALIDPVIFEVDLKVKNKGSPFECDDKVLSYHAFCYHNIIHRYDAGFARKQVESTEHSTMEFMFAHLNEAVEATIQIRVDEGSSDFKARVATATAGIDEEVVLLNSLDRKVVVDENGLVTLQRRVVVVAEKSMLTVSVEATDGEGGDIITKKLNFRPRVALRSKALYKFGFCNLSVVVAWSMVP</sequence>
<dbReference type="OrthoDB" id="678692at2759"/>
<dbReference type="Gramene" id="TVU51229">
    <property type="protein sequence ID" value="TVU51229"/>
    <property type="gene ID" value="EJB05_02639"/>
</dbReference>
<proteinExistence type="predicted"/>
<evidence type="ECO:0000313" key="4">
    <source>
        <dbReference type="Proteomes" id="UP000324897"/>
    </source>
</evidence>
<evidence type="ECO:0000313" key="3">
    <source>
        <dbReference type="EMBL" id="TVU51229.1"/>
    </source>
</evidence>
<feature type="domain" description="DUF6598" evidence="2">
    <location>
        <begin position="102"/>
        <end position="351"/>
    </location>
</feature>
<dbReference type="PANTHER" id="PTHR33065:SF131">
    <property type="entry name" value="EXPRESSED PROTEIN"/>
    <property type="match status" value="1"/>
</dbReference>
<name>A0A5J9WSK5_9POAL</name>
<reference evidence="3 4" key="1">
    <citation type="journal article" date="2019" name="Sci. Rep.">
        <title>A high-quality genome of Eragrostis curvula grass provides insights into Poaceae evolution and supports new strategies to enhance forage quality.</title>
        <authorList>
            <person name="Carballo J."/>
            <person name="Santos B.A.C.M."/>
            <person name="Zappacosta D."/>
            <person name="Garbus I."/>
            <person name="Selva J.P."/>
            <person name="Gallo C.A."/>
            <person name="Diaz A."/>
            <person name="Albertini E."/>
            <person name="Caccamo M."/>
            <person name="Echenique V."/>
        </authorList>
    </citation>
    <scope>NUCLEOTIDE SEQUENCE [LARGE SCALE GENOMIC DNA]</scope>
    <source>
        <strain evidence="4">cv. Victoria</strain>
        <tissue evidence="3">Leaf</tissue>
    </source>
</reference>
<keyword evidence="4" id="KW-1185">Reference proteome</keyword>
<protein>
    <recommendedName>
        <fullName evidence="2">DUF6598 domain-containing protein</fullName>
    </recommendedName>
</protein>